<dbReference type="InterPro" id="IPR035906">
    <property type="entry name" value="MetI-like_sf"/>
</dbReference>
<dbReference type="GO" id="GO:0005886">
    <property type="term" value="C:plasma membrane"/>
    <property type="evidence" value="ECO:0007669"/>
    <property type="project" value="UniProtKB-SubCell"/>
</dbReference>
<gene>
    <name evidence="9" type="ORF">bsdcttw_36150</name>
</gene>
<evidence type="ECO:0000259" key="8">
    <source>
        <dbReference type="PROSITE" id="PS50928"/>
    </source>
</evidence>
<reference evidence="9 10" key="1">
    <citation type="submission" date="2020-08" db="EMBL/GenBank/DDBJ databases">
        <title>Draft genome sequencing of an Anaerocolumna strain isolated from anoxic soil subjected to BSD treatment.</title>
        <authorList>
            <person name="Uek A."/>
            <person name="Tonouchi A."/>
        </authorList>
    </citation>
    <scope>NUCLEOTIDE SEQUENCE [LARGE SCALE GENOMIC DNA]</scope>
    <source>
        <strain evidence="9 10">CTTW</strain>
    </source>
</reference>
<evidence type="ECO:0000313" key="10">
    <source>
        <dbReference type="Proteomes" id="UP000515703"/>
    </source>
</evidence>
<keyword evidence="4 7" id="KW-0812">Transmembrane</keyword>
<dbReference type="GO" id="GO:0055085">
    <property type="term" value="P:transmembrane transport"/>
    <property type="evidence" value="ECO:0007669"/>
    <property type="project" value="InterPro"/>
</dbReference>
<comment type="subcellular location">
    <subcellularLocation>
        <location evidence="1 7">Cell membrane</location>
        <topology evidence="1 7">Multi-pass membrane protein</topology>
    </subcellularLocation>
</comment>
<evidence type="ECO:0000256" key="3">
    <source>
        <dbReference type="ARBA" id="ARBA00022475"/>
    </source>
</evidence>
<dbReference type="PROSITE" id="PS50928">
    <property type="entry name" value="ABC_TM1"/>
    <property type="match status" value="1"/>
</dbReference>
<keyword evidence="5 7" id="KW-1133">Transmembrane helix</keyword>
<keyword evidence="10" id="KW-1185">Reference proteome</keyword>
<dbReference type="InterPro" id="IPR000515">
    <property type="entry name" value="MetI-like"/>
</dbReference>
<dbReference type="EMBL" id="AP023368">
    <property type="protein sequence ID" value="BCK00575.1"/>
    <property type="molecule type" value="Genomic_DNA"/>
</dbReference>
<reference evidence="9 10" key="2">
    <citation type="submission" date="2020-08" db="EMBL/GenBank/DDBJ databases">
        <authorList>
            <person name="Ueki A."/>
            <person name="Tonouchi A."/>
        </authorList>
    </citation>
    <scope>NUCLEOTIDE SEQUENCE [LARGE SCALE GENOMIC DNA]</scope>
    <source>
        <strain evidence="9 10">CTTW</strain>
    </source>
</reference>
<feature type="transmembrane region" description="Helical" evidence="7">
    <location>
        <begin position="145"/>
        <end position="165"/>
    </location>
</feature>
<feature type="transmembrane region" description="Helical" evidence="7">
    <location>
        <begin position="243"/>
        <end position="263"/>
    </location>
</feature>
<evidence type="ECO:0000256" key="4">
    <source>
        <dbReference type="ARBA" id="ARBA00022692"/>
    </source>
</evidence>
<dbReference type="KEGG" id="acht:bsdcttw_36150"/>
<keyword evidence="2 7" id="KW-0813">Transport</keyword>
<feature type="transmembrane region" description="Helical" evidence="7">
    <location>
        <begin position="88"/>
        <end position="107"/>
    </location>
</feature>
<dbReference type="AlphaFoldDB" id="A0A7I8DTD3"/>
<evidence type="ECO:0000256" key="5">
    <source>
        <dbReference type="ARBA" id="ARBA00022989"/>
    </source>
</evidence>
<feature type="transmembrane region" description="Helical" evidence="7">
    <location>
        <begin position="26"/>
        <end position="43"/>
    </location>
</feature>
<dbReference type="PANTHER" id="PTHR30151">
    <property type="entry name" value="ALKANE SULFONATE ABC TRANSPORTER-RELATED, MEMBRANE SUBUNIT"/>
    <property type="match status" value="1"/>
</dbReference>
<dbReference type="RefSeq" id="WP_185256233.1">
    <property type="nucleotide sequence ID" value="NZ_AP023368.1"/>
</dbReference>
<keyword evidence="6 7" id="KW-0472">Membrane</keyword>
<dbReference type="SUPFAM" id="SSF161098">
    <property type="entry name" value="MetI-like"/>
    <property type="match status" value="1"/>
</dbReference>
<evidence type="ECO:0000313" key="9">
    <source>
        <dbReference type="EMBL" id="BCK00575.1"/>
    </source>
</evidence>
<evidence type="ECO:0000256" key="1">
    <source>
        <dbReference type="ARBA" id="ARBA00004651"/>
    </source>
</evidence>
<evidence type="ECO:0000256" key="7">
    <source>
        <dbReference type="RuleBase" id="RU363032"/>
    </source>
</evidence>
<dbReference type="Gene3D" id="1.10.3720.10">
    <property type="entry name" value="MetI-like"/>
    <property type="match status" value="1"/>
</dbReference>
<feature type="transmembrane region" description="Helical" evidence="7">
    <location>
        <begin position="119"/>
        <end position="139"/>
    </location>
</feature>
<protein>
    <submittedName>
        <fullName evidence="9">Sulfonate ABC transporter permease</fullName>
    </submittedName>
</protein>
<evidence type="ECO:0000256" key="6">
    <source>
        <dbReference type="ARBA" id="ARBA00023136"/>
    </source>
</evidence>
<evidence type="ECO:0000256" key="2">
    <source>
        <dbReference type="ARBA" id="ARBA00022448"/>
    </source>
</evidence>
<organism evidence="9 10">
    <name type="scientific">Anaerocolumna chitinilytica</name>
    <dbReference type="NCBI Taxonomy" id="1727145"/>
    <lineage>
        <taxon>Bacteria</taxon>
        <taxon>Bacillati</taxon>
        <taxon>Bacillota</taxon>
        <taxon>Clostridia</taxon>
        <taxon>Lachnospirales</taxon>
        <taxon>Lachnospiraceae</taxon>
        <taxon>Anaerocolumna</taxon>
    </lineage>
</organism>
<comment type="similarity">
    <text evidence="7">Belongs to the binding-protein-dependent transport system permease family.</text>
</comment>
<accession>A0A7I8DTD3</accession>
<keyword evidence="3" id="KW-1003">Cell membrane</keyword>
<proteinExistence type="inferred from homology"/>
<feature type="domain" description="ABC transmembrane type-1" evidence="8">
    <location>
        <begin position="80"/>
        <end position="261"/>
    </location>
</feature>
<dbReference type="CDD" id="cd06261">
    <property type="entry name" value="TM_PBP2"/>
    <property type="match status" value="1"/>
</dbReference>
<feature type="transmembrane region" description="Helical" evidence="7">
    <location>
        <begin position="207"/>
        <end position="231"/>
    </location>
</feature>
<dbReference type="PANTHER" id="PTHR30151:SF19">
    <property type="entry name" value="ABC TRANSPORTER PERMEASE"/>
    <property type="match status" value="1"/>
</dbReference>
<name>A0A7I8DTD3_9FIRM</name>
<sequence length="268" mass="29739">MAKSTANTNYSPAHQVYLKNYYKKKCFIRIMQFVIIISFLALWEVSTRIGLVDSFIFSSPSRVAGTFLDMAADGSIFYHTGITLLETFVSFAIVNIFGIAMAVLLWWNEKLAKVLEPYLVVLNSLPKSALAPVFIVWLGNNVKTIIVAAVSVAVFSTVITLHTNFSNTEEDKKKLILTLGGGKKDILLKVVIPGNIPQIISIMKVNIGLSLVGVIIGEFLAAKAGLGYLIIYGSQVFKLDYVIMSIVILCILATFLYQLLTYFEKKYK</sequence>
<dbReference type="Proteomes" id="UP000515703">
    <property type="component" value="Chromosome"/>
</dbReference>
<dbReference type="Pfam" id="PF00528">
    <property type="entry name" value="BPD_transp_1"/>
    <property type="match status" value="1"/>
</dbReference>